<dbReference type="PANTHER" id="PTHR47514">
    <property type="entry name" value="TRANSKETOLASE N-TERMINAL SECTION-RELATED"/>
    <property type="match status" value="1"/>
</dbReference>
<comment type="caution">
    <text evidence="2">The sequence shown here is derived from an EMBL/GenBank/DDBJ whole genome shotgun (WGS) entry which is preliminary data.</text>
</comment>
<organism evidence="2 3">
    <name type="scientific">Candidatus Yanofskybacteria bacterium RIFCSPHIGHO2_01_FULL_44_17</name>
    <dbReference type="NCBI Taxonomy" id="1802668"/>
    <lineage>
        <taxon>Bacteria</taxon>
        <taxon>Candidatus Yanofskyibacteriota</taxon>
    </lineage>
</organism>
<reference evidence="2 3" key="1">
    <citation type="journal article" date="2016" name="Nat. Commun.">
        <title>Thousands of microbial genomes shed light on interconnected biogeochemical processes in an aquifer system.</title>
        <authorList>
            <person name="Anantharaman K."/>
            <person name="Brown C.T."/>
            <person name="Hug L.A."/>
            <person name="Sharon I."/>
            <person name="Castelle C.J."/>
            <person name="Probst A.J."/>
            <person name="Thomas B.C."/>
            <person name="Singh A."/>
            <person name="Wilkins M.J."/>
            <person name="Karaoz U."/>
            <person name="Brodie E.L."/>
            <person name="Williams K.H."/>
            <person name="Hubbard S.S."/>
            <person name="Banfield J.F."/>
        </authorList>
    </citation>
    <scope>NUCLEOTIDE SEQUENCE [LARGE SCALE GENOMIC DNA]</scope>
</reference>
<evidence type="ECO:0000259" key="1">
    <source>
        <dbReference type="Pfam" id="PF00456"/>
    </source>
</evidence>
<accession>A0A1F8EUC5</accession>
<dbReference type="InterPro" id="IPR005474">
    <property type="entry name" value="Transketolase_N"/>
</dbReference>
<dbReference type="Proteomes" id="UP000177507">
    <property type="component" value="Unassembled WGS sequence"/>
</dbReference>
<dbReference type="CDD" id="cd02012">
    <property type="entry name" value="TPP_TK"/>
    <property type="match status" value="1"/>
</dbReference>
<evidence type="ECO:0000313" key="3">
    <source>
        <dbReference type="Proteomes" id="UP000177507"/>
    </source>
</evidence>
<gene>
    <name evidence="2" type="ORF">A2831_02185</name>
</gene>
<dbReference type="STRING" id="1802668.A2831_02185"/>
<proteinExistence type="predicted"/>
<dbReference type="AlphaFoldDB" id="A0A1F8EUC5"/>
<dbReference type="EMBL" id="MGJI01000025">
    <property type="protein sequence ID" value="OGN04098.1"/>
    <property type="molecule type" value="Genomic_DNA"/>
</dbReference>
<feature type="domain" description="Transketolase N-terminal" evidence="1">
    <location>
        <begin position="11"/>
        <end position="258"/>
    </location>
</feature>
<dbReference type="Gene3D" id="3.40.50.970">
    <property type="match status" value="1"/>
</dbReference>
<sequence length="263" mass="29187">MHKNEHSTEYQHTLRRLILESATTSGEGHIPSAFSILDILWVLYDQVLNIDPKNPNDDKRDRLIVSKGHASLGIYAVLAEKGFFKTSELLNFAKFNNSLGGHPDRNKVPGIEASTGSLGHGFPMAVGIAMALKIKKNKAKVFVIIGDGESNEGTVWESALLASHHELSNLCCIIDYNHSNDKALKLGNLRKKFESFGWETRTINGHNHKEIYTSLSTLSATRPTAIIAETIKGKGSKTMENNHAWHHKTPNKEELESLLKELA</sequence>
<dbReference type="PANTHER" id="PTHR47514:SF2">
    <property type="entry name" value="TRANSKETOLASE"/>
    <property type="match status" value="1"/>
</dbReference>
<dbReference type="Pfam" id="PF00456">
    <property type="entry name" value="Transketolase_N"/>
    <property type="match status" value="1"/>
</dbReference>
<protein>
    <submittedName>
        <fullName evidence="2">Transketolase</fullName>
    </submittedName>
</protein>
<evidence type="ECO:0000313" key="2">
    <source>
        <dbReference type="EMBL" id="OGN04098.1"/>
    </source>
</evidence>
<dbReference type="InterPro" id="IPR029061">
    <property type="entry name" value="THDP-binding"/>
</dbReference>
<name>A0A1F8EUC5_9BACT</name>
<dbReference type="SUPFAM" id="SSF52518">
    <property type="entry name" value="Thiamin diphosphate-binding fold (THDP-binding)"/>
    <property type="match status" value="1"/>
</dbReference>